<dbReference type="EMBL" id="JABWGV010000002">
    <property type="protein sequence ID" value="NVD44707.1"/>
    <property type="molecule type" value="Genomic_DNA"/>
</dbReference>
<evidence type="ECO:0000313" key="3">
    <source>
        <dbReference type="Proteomes" id="UP000561438"/>
    </source>
</evidence>
<accession>A0A850H295</accession>
<dbReference type="InterPro" id="IPR044855">
    <property type="entry name" value="CoA-Trfase_III_dom3_sf"/>
</dbReference>
<protein>
    <submittedName>
        <fullName evidence="2">CoA transferase</fullName>
    </submittedName>
</protein>
<dbReference type="InterPro" id="IPR050483">
    <property type="entry name" value="CoA-transferase_III_domain"/>
</dbReference>
<dbReference type="Gene3D" id="3.30.1540.10">
    <property type="entry name" value="formyl-coa transferase, domain 3"/>
    <property type="match status" value="1"/>
</dbReference>
<evidence type="ECO:0000256" key="1">
    <source>
        <dbReference type="ARBA" id="ARBA00022679"/>
    </source>
</evidence>
<keyword evidence="3" id="KW-1185">Reference proteome</keyword>
<dbReference type="PANTHER" id="PTHR48207">
    <property type="entry name" value="SUCCINATE--HYDROXYMETHYLGLUTARATE COA-TRANSFERASE"/>
    <property type="match status" value="1"/>
</dbReference>
<gene>
    <name evidence="2" type="ORF">HUV48_06700</name>
</gene>
<dbReference type="Gene3D" id="3.40.50.10540">
    <property type="entry name" value="Crotonobetainyl-coa:carnitine coa-transferase, domain 1"/>
    <property type="match status" value="1"/>
</dbReference>
<comment type="caution">
    <text evidence="2">The sequence shown here is derived from an EMBL/GenBank/DDBJ whole genome shotgun (WGS) entry which is preliminary data.</text>
</comment>
<dbReference type="GO" id="GO:0008410">
    <property type="term" value="F:CoA-transferase activity"/>
    <property type="evidence" value="ECO:0007669"/>
    <property type="project" value="TreeGrafter"/>
</dbReference>
<keyword evidence="1 2" id="KW-0808">Transferase</keyword>
<dbReference type="InterPro" id="IPR003673">
    <property type="entry name" value="CoA-Trfase_fam_III"/>
</dbReference>
<dbReference type="AlphaFoldDB" id="A0A850H295"/>
<proteinExistence type="predicted"/>
<organism evidence="2 3">
    <name type="scientific">Qipengyuania atrilutea</name>
    <dbReference type="NCBI Taxonomy" id="2744473"/>
    <lineage>
        <taxon>Bacteria</taxon>
        <taxon>Pseudomonadati</taxon>
        <taxon>Pseudomonadota</taxon>
        <taxon>Alphaproteobacteria</taxon>
        <taxon>Sphingomonadales</taxon>
        <taxon>Erythrobacteraceae</taxon>
        <taxon>Qipengyuania</taxon>
    </lineage>
</organism>
<dbReference type="SUPFAM" id="SSF89796">
    <property type="entry name" value="CoA-transferase family III (CaiB/BaiF)"/>
    <property type="match status" value="1"/>
</dbReference>
<dbReference type="Proteomes" id="UP000561438">
    <property type="component" value="Unassembled WGS sequence"/>
</dbReference>
<dbReference type="PANTHER" id="PTHR48207:SF3">
    <property type="entry name" value="SUCCINATE--HYDROXYMETHYLGLUTARATE COA-TRANSFERASE"/>
    <property type="match status" value="1"/>
</dbReference>
<reference evidence="2 3" key="1">
    <citation type="submission" date="2020-06" db="EMBL/GenBank/DDBJ databases">
        <title>Altererythrobacter sp. HHU K3-1.</title>
        <authorList>
            <person name="Zhang D."/>
            <person name="Xue H."/>
        </authorList>
    </citation>
    <scope>NUCLEOTIDE SEQUENCE [LARGE SCALE GENOMIC DNA]</scope>
    <source>
        <strain evidence="2 3">HHU K3-1</strain>
    </source>
</reference>
<name>A0A850H295_9SPHN</name>
<dbReference type="InterPro" id="IPR023606">
    <property type="entry name" value="CoA-Trfase_III_dom_1_sf"/>
</dbReference>
<dbReference type="Pfam" id="PF02515">
    <property type="entry name" value="CoA_transf_3"/>
    <property type="match status" value="1"/>
</dbReference>
<evidence type="ECO:0000313" key="2">
    <source>
        <dbReference type="EMBL" id="NVD44707.1"/>
    </source>
</evidence>
<sequence>MRRRRRTTRWRCAEAGVISWLDTPREADAPLAGLKVLELARVLAGPWAGQTLADLGADVIKVEGPGGDNTRAWGPPYIERDDGTQEAAYYHACNRGKRSIVADFGNADDLARVKTLAADADVLIENFLTGKLARFGLDYESLAASNPALVYCSITGFGQTGPRRSERGYDFVIQGMSGFMALTGEPQGEPMKHGLAISDLFCGVYASSAIQAALLMRHRTGKGQHIDMSLLDCSVSLLANQAMALFATGENPPRMGNEHLQVSAYGVFPVADGEVVLAPGNDGLFRKLLELLERRDLLDDARFSTNAGRLTNREALRQELSDATRQWTGEALLARCAEAGVPAGPINALDQVFADPQVQERGMKIELAGIPGVRSPFAFSRAKLALDRPSPRKGEHGAD</sequence>